<dbReference type="Proteomes" id="UP000246964">
    <property type="component" value="Unassembled WGS sequence"/>
</dbReference>
<keyword evidence="2" id="KW-1185">Reference proteome</keyword>
<proteinExistence type="predicted"/>
<dbReference type="AlphaFoldDB" id="A0A317PXX9"/>
<protein>
    <submittedName>
        <fullName evidence="1">Uncharacterized protein</fullName>
    </submittedName>
</protein>
<evidence type="ECO:0000313" key="1">
    <source>
        <dbReference type="EMBL" id="PWW07956.1"/>
    </source>
</evidence>
<dbReference type="OrthoDB" id="9774495at2"/>
<name>A0A317PXX9_9GAMM</name>
<accession>A0A317PXX9</accession>
<dbReference type="SUPFAM" id="SSF53383">
    <property type="entry name" value="PLP-dependent transferases"/>
    <property type="match status" value="1"/>
</dbReference>
<gene>
    <name evidence="1" type="ORF">DET45_12328</name>
</gene>
<dbReference type="InterPro" id="IPR015421">
    <property type="entry name" value="PyrdxlP-dep_Trfase_major"/>
</dbReference>
<dbReference type="InterPro" id="IPR015424">
    <property type="entry name" value="PyrdxlP-dep_Trfase"/>
</dbReference>
<comment type="caution">
    <text evidence="1">The sequence shown here is derived from an EMBL/GenBank/DDBJ whole genome shotgun (WGS) entry which is preliminary data.</text>
</comment>
<organism evidence="1 2">
    <name type="scientific">Pseudidiomarina maritima</name>
    <dbReference type="NCBI Taxonomy" id="519453"/>
    <lineage>
        <taxon>Bacteria</taxon>
        <taxon>Pseudomonadati</taxon>
        <taxon>Pseudomonadota</taxon>
        <taxon>Gammaproteobacteria</taxon>
        <taxon>Alteromonadales</taxon>
        <taxon>Idiomarinaceae</taxon>
        <taxon>Pseudidiomarina</taxon>
    </lineage>
</organism>
<dbReference type="EMBL" id="QGTT01000023">
    <property type="protein sequence ID" value="PWW07956.1"/>
    <property type="molecule type" value="Genomic_DNA"/>
</dbReference>
<evidence type="ECO:0000313" key="2">
    <source>
        <dbReference type="Proteomes" id="UP000246964"/>
    </source>
</evidence>
<sequence>MTITTMKQNYQRAVHLDGARLWQCEQYYQRSFAEICALFDVFPTLVGGSSQLILATGVSECKAILPNR</sequence>
<reference evidence="1 2" key="1">
    <citation type="submission" date="2018-05" db="EMBL/GenBank/DDBJ databases">
        <title>Freshwater and sediment microbial communities from various areas in North America, analyzing microbe dynamics in response to fracking.</title>
        <authorList>
            <person name="Lamendella R."/>
        </authorList>
    </citation>
    <scope>NUCLEOTIDE SEQUENCE [LARGE SCALE GENOMIC DNA]</scope>
    <source>
        <strain evidence="1 2">125B1</strain>
    </source>
</reference>
<dbReference type="Gene3D" id="3.40.640.10">
    <property type="entry name" value="Type I PLP-dependent aspartate aminotransferase-like (Major domain)"/>
    <property type="match status" value="1"/>
</dbReference>